<dbReference type="InterPro" id="IPR002509">
    <property type="entry name" value="NODB_dom"/>
</dbReference>
<dbReference type="PANTHER" id="PTHR34216">
    <property type="match status" value="1"/>
</dbReference>
<dbReference type="PROSITE" id="PS51677">
    <property type="entry name" value="NODB"/>
    <property type="match status" value="1"/>
</dbReference>
<organism evidence="5 6">
    <name type="scientific">Gracilibacillus xinjiangensis</name>
    <dbReference type="NCBI Taxonomy" id="1193282"/>
    <lineage>
        <taxon>Bacteria</taxon>
        <taxon>Bacillati</taxon>
        <taxon>Bacillota</taxon>
        <taxon>Bacilli</taxon>
        <taxon>Bacillales</taxon>
        <taxon>Bacillaceae</taxon>
        <taxon>Gracilibacillus</taxon>
    </lineage>
</organism>
<feature type="domain" description="NodB homology" evidence="4">
    <location>
        <begin position="140"/>
        <end position="312"/>
    </location>
</feature>
<evidence type="ECO:0000313" key="6">
    <source>
        <dbReference type="Proteomes" id="UP001595882"/>
    </source>
</evidence>
<dbReference type="EMBL" id="JBHSDT010000004">
    <property type="protein sequence ID" value="MFC4403036.1"/>
    <property type="molecule type" value="Genomic_DNA"/>
</dbReference>
<proteinExistence type="predicted"/>
<protein>
    <submittedName>
        <fullName evidence="5">Polysaccharide deacetylase family protein</fullName>
    </submittedName>
</protein>
<comment type="subcellular location">
    <subcellularLocation>
        <location evidence="1">Secreted</location>
    </subcellularLocation>
</comment>
<keyword evidence="2" id="KW-0732">Signal</keyword>
<feature type="transmembrane region" description="Helical" evidence="3">
    <location>
        <begin position="6"/>
        <end position="26"/>
    </location>
</feature>
<evidence type="ECO:0000256" key="3">
    <source>
        <dbReference type="SAM" id="Phobius"/>
    </source>
</evidence>
<evidence type="ECO:0000259" key="4">
    <source>
        <dbReference type="PROSITE" id="PS51677"/>
    </source>
</evidence>
<comment type="caution">
    <text evidence="5">The sequence shown here is derived from an EMBL/GenBank/DDBJ whole genome shotgun (WGS) entry which is preliminary data.</text>
</comment>
<keyword evidence="6" id="KW-1185">Reference proteome</keyword>
<dbReference type="PANTHER" id="PTHR34216:SF3">
    <property type="entry name" value="POLY-BETA-1,6-N-ACETYL-D-GLUCOSAMINE N-DEACETYLASE"/>
    <property type="match status" value="1"/>
</dbReference>
<dbReference type="Pfam" id="PF01522">
    <property type="entry name" value="Polysacc_deac_1"/>
    <property type="match status" value="1"/>
</dbReference>
<dbReference type="InterPro" id="IPR051398">
    <property type="entry name" value="Polysacch_Deacetylase"/>
</dbReference>
<dbReference type="Gene3D" id="3.20.20.370">
    <property type="entry name" value="Glycoside hydrolase/deacetylase"/>
    <property type="match status" value="1"/>
</dbReference>
<name>A0ABV8WWP6_9BACI</name>
<dbReference type="InterPro" id="IPR011330">
    <property type="entry name" value="Glyco_hydro/deAcase_b/a-brl"/>
</dbReference>
<evidence type="ECO:0000313" key="5">
    <source>
        <dbReference type="EMBL" id="MFC4403036.1"/>
    </source>
</evidence>
<keyword evidence="3" id="KW-0472">Membrane</keyword>
<keyword evidence="3" id="KW-1133">Transmembrane helix</keyword>
<accession>A0ABV8WWP6</accession>
<reference evidence="6" key="1">
    <citation type="journal article" date="2019" name="Int. J. Syst. Evol. Microbiol.">
        <title>The Global Catalogue of Microorganisms (GCM) 10K type strain sequencing project: providing services to taxonomists for standard genome sequencing and annotation.</title>
        <authorList>
            <consortium name="The Broad Institute Genomics Platform"/>
            <consortium name="The Broad Institute Genome Sequencing Center for Infectious Disease"/>
            <person name="Wu L."/>
            <person name="Ma J."/>
        </authorList>
    </citation>
    <scope>NUCLEOTIDE SEQUENCE [LARGE SCALE GENOMIC DNA]</scope>
    <source>
        <strain evidence="6">CCUG 37865</strain>
    </source>
</reference>
<keyword evidence="3" id="KW-0812">Transmembrane</keyword>
<sequence length="312" mass="36230">MLKTHGFNILFTIIFISLFTSILLFYRAEVGNALLRDHLFPRHDTFNLASCQAWAKEVRDFNVRADTMANKVTVLVYHRVIQEKDIKSNLLHNDGSIVDTVIKKSNFEQQMDWLYTEGYTTLTLKELELFMKGELNVPEKSVVITFDDGFKDNAYEAYPLLKEYGFNAVNFLITGLIEKHDHHYEPGSFQYLSLDDLHNSCDVFEYGSHTYNFHKRTPDGDSFLISNNTKVVQSDIEVSIRHLDGSHYSFAFPYGEYNDTSIQLLRKLGFNMIFTSNYDDVHVGYPTNEIPRKEIFPDDGMKEFKAKLGHRR</sequence>
<evidence type="ECO:0000256" key="2">
    <source>
        <dbReference type="ARBA" id="ARBA00022729"/>
    </source>
</evidence>
<gene>
    <name evidence="5" type="ORF">ACFOY7_08105</name>
</gene>
<dbReference type="RefSeq" id="WP_390251194.1">
    <property type="nucleotide sequence ID" value="NZ_JBHSDT010000004.1"/>
</dbReference>
<evidence type="ECO:0000256" key="1">
    <source>
        <dbReference type="ARBA" id="ARBA00004613"/>
    </source>
</evidence>
<dbReference type="SUPFAM" id="SSF88713">
    <property type="entry name" value="Glycoside hydrolase/deacetylase"/>
    <property type="match status" value="1"/>
</dbReference>
<dbReference type="Proteomes" id="UP001595882">
    <property type="component" value="Unassembled WGS sequence"/>
</dbReference>